<evidence type="ECO:0000313" key="2">
    <source>
        <dbReference type="Proteomes" id="UP000198324"/>
    </source>
</evidence>
<dbReference type="RefSeq" id="WP_089275112.1">
    <property type="nucleotide sequence ID" value="NZ_FZOC01000007.1"/>
</dbReference>
<dbReference type="SUPFAM" id="SSF102198">
    <property type="entry name" value="Putative cyclase"/>
    <property type="match status" value="1"/>
</dbReference>
<reference evidence="1 2" key="1">
    <citation type="submission" date="2017-06" db="EMBL/GenBank/DDBJ databases">
        <authorList>
            <person name="Kim H.J."/>
            <person name="Triplett B.A."/>
        </authorList>
    </citation>
    <scope>NUCLEOTIDE SEQUENCE [LARGE SCALE GENOMIC DNA]</scope>
    <source>
        <strain evidence="1 2">DSM 13116</strain>
    </source>
</reference>
<name>A0A239C2C4_9BACT</name>
<dbReference type="PANTHER" id="PTHR31118:SF32">
    <property type="entry name" value="KYNURENINE FORMAMIDASE"/>
    <property type="match status" value="1"/>
</dbReference>
<dbReference type="InterPro" id="IPR037175">
    <property type="entry name" value="KFase_sf"/>
</dbReference>
<proteinExistence type="predicted"/>
<sequence length="221" mass="22815">MDACPRLVDLSWPLRPGMAMFPDDPPLALAPLGAYGPDGFLSHLASLPLHSGTHVDAPGHVLPGAPMLSDLPPERFRGPGALLDLRARPSLAVTAADLAPRLAGLAGAEFVLLSTGDEERWGGADYYTAGAHLTPEAAALLAALPGLKGVGLDAGSADAADLRDLPAHRALLGAGCIIVENLRGLAQLAGKRFRFWCLPVFGADGSPVRAVAEIHGPEARP</sequence>
<dbReference type="Pfam" id="PF04199">
    <property type="entry name" value="Cyclase"/>
    <property type="match status" value="1"/>
</dbReference>
<dbReference type="OrthoDB" id="7067800at2"/>
<gene>
    <name evidence="1" type="ORF">SAMN04488503_2910</name>
</gene>
<dbReference type="GO" id="GO:0019441">
    <property type="term" value="P:L-tryptophan catabolic process to kynurenine"/>
    <property type="evidence" value="ECO:0007669"/>
    <property type="project" value="InterPro"/>
</dbReference>
<dbReference type="EMBL" id="FZOC01000007">
    <property type="protein sequence ID" value="SNS14306.1"/>
    <property type="molecule type" value="Genomic_DNA"/>
</dbReference>
<dbReference type="Gene3D" id="3.50.30.50">
    <property type="entry name" value="Putative cyclase"/>
    <property type="match status" value="1"/>
</dbReference>
<keyword evidence="2" id="KW-1185">Reference proteome</keyword>
<dbReference type="AlphaFoldDB" id="A0A239C2C4"/>
<accession>A0A239C2C4</accession>
<dbReference type="Proteomes" id="UP000198324">
    <property type="component" value="Unassembled WGS sequence"/>
</dbReference>
<protein>
    <submittedName>
        <fullName evidence="1">Kynurenine formamidase</fullName>
    </submittedName>
</protein>
<evidence type="ECO:0000313" key="1">
    <source>
        <dbReference type="EMBL" id="SNS14306.1"/>
    </source>
</evidence>
<dbReference type="InterPro" id="IPR007325">
    <property type="entry name" value="KFase/CYL"/>
</dbReference>
<organism evidence="1 2">
    <name type="scientific">Humidesulfovibrio mexicanus</name>
    <dbReference type="NCBI Taxonomy" id="147047"/>
    <lineage>
        <taxon>Bacteria</taxon>
        <taxon>Pseudomonadati</taxon>
        <taxon>Thermodesulfobacteriota</taxon>
        <taxon>Desulfovibrionia</taxon>
        <taxon>Desulfovibrionales</taxon>
        <taxon>Desulfovibrionaceae</taxon>
        <taxon>Humidesulfovibrio</taxon>
    </lineage>
</organism>
<dbReference type="GO" id="GO:0004061">
    <property type="term" value="F:arylformamidase activity"/>
    <property type="evidence" value="ECO:0007669"/>
    <property type="project" value="InterPro"/>
</dbReference>
<dbReference type="PANTHER" id="PTHR31118">
    <property type="entry name" value="CYCLASE-LIKE PROTEIN 2"/>
    <property type="match status" value="1"/>
</dbReference>